<keyword evidence="15" id="KW-1185">Reference proteome</keyword>
<evidence type="ECO:0000256" key="13">
    <source>
        <dbReference type="SAM" id="Phobius"/>
    </source>
</evidence>
<evidence type="ECO:0000256" key="1">
    <source>
        <dbReference type="ARBA" id="ARBA00004162"/>
    </source>
</evidence>
<feature type="transmembrane region" description="Helical" evidence="13">
    <location>
        <begin position="122"/>
        <end position="140"/>
    </location>
</feature>
<reference evidence="15" key="1">
    <citation type="journal article" date="2019" name="Int. J. Syst. Evol. Microbiol.">
        <title>The Global Catalogue of Microorganisms (GCM) 10K type strain sequencing project: providing services to taxonomists for standard genome sequencing and annotation.</title>
        <authorList>
            <consortium name="The Broad Institute Genomics Platform"/>
            <consortium name="The Broad Institute Genome Sequencing Center for Infectious Disease"/>
            <person name="Wu L."/>
            <person name="Ma J."/>
        </authorList>
    </citation>
    <scope>NUCLEOTIDE SEQUENCE [LARGE SCALE GENOMIC DNA]</scope>
    <source>
        <strain evidence="15">CGMCC 1.15288</strain>
    </source>
</reference>
<evidence type="ECO:0000256" key="12">
    <source>
        <dbReference type="ARBA" id="ARBA00025324"/>
    </source>
</evidence>
<evidence type="ECO:0000313" key="14">
    <source>
        <dbReference type="EMBL" id="GGH48667.1"/>
    </source>
</evidence>
<keyword evidence="7 13" id="KW-0472">Membrane</keyword>
<comment type="subcellular location">
    <subcellularLocation>
        <location evidence="1">Cell membrane</location>
        <topology evidence="1">Single-pass membrane protein</topology>
    </subcellularLocation>
</comment>
<name>A0ABQ1Z5J7_9BACT</name>
<evidence type="ECO:0000256" key="10">
    <source>
        <dbReference type="ARBA" id="ARBA00023603"/>
    </source>
</evidence>
<protein>
    <recommendedName>
        <fullName evidence="11">Glycosyl-4,4'-diaponeurosporenoate acyltransferase</fullName>
    </recommendedName>
</protein>
<comment type="pathway">
    <text evidence="9">Carotenoid biosynthesis; staphyloxanthin biosynthesis; staphyloxanthin from farnesyl diphosphate: step 5/5.</text>
</comment>
<evidence type="ECO:0000256" key="9">
    <source>
        <dbReference type="ARBA" id="ARBA00023588"/>
    </source>
</evidence>
<keyword evidence="8" id="KW-0012">Acyltransferase</keyword>
<evidence type="ECO:0000313" key="15">
    <source>
        <dbReference type="Proteomes" id="UP000600214"/>
    </source>
</evidence>
<keyword evidence="2" id="KW-1003">Cell membrane</keyword>
<evidence type="ECO:0000256" key="5">
    <source>
        <dbReference type="ARBA" id="ARBA00022729"/>
    </source>
</evidence>
<evidence type="ECO:0000256" key="11">
    <source>
        <dbReference type="ARBA" id="ARBA00023667"/>
    </source>
</evidence>
<comment type="similarity">
    <text evidence="10">Belongs to the acyltransferase CrtO family.</text>
</comment>
<feature type="transmembrane region" description="Helical" evidence="13">
    <location>
        <begin position="12"/>
        <end position="31"/>
    </location>
</feature>
<feature type="transmembrane region" description="Helical" evidence="13">
    <location>
        <begin position="98"/>
        <end position="116"/>
    </location>
</feature>
<dbReference type="InterPro" id="IPR044021">
    <property type="entry name" value="CrtO"/>
</dbReference>
<comment type="caution">
    <text evidence="14">The sequence shown here is derived from an EMBL/GenBank/DDBJ whole genome shotgun (WGS) entry which is preliminary data.</text>
</comment>
<keyword evidence="3" id="KW-0808">Transferase</keyword>
<keyword evidence="6 13" id="KW-1133">Transmembrane helix</keyword>
<evidence type="ECO:0000256" key="7">
    <source>
        <dbReference type="ARBA" id="ARBA00023136"/>
    </source>
</evidence>
<sequence length="164" mass="19307">MLLYMDITSGAFSLGFNFALMFWFTILESQLRPTLHSRYFNSYPFEKQGALYRMLGIEWYRAILIKSGWEKIRQQQTPIKKSLSDFQAYERGTRVAEVGHIVVAVIVLIVNGYVLFAYSARNAIWLLVFNILLNVYPVLLQRYTRPRLQRMIEKFKKVRPAISQ</sequence>
<evidence type="ECO:0000256" key="3">
    <source>
        <dbReference type="ARBA" id="ARBA00022679"/>
    </source>
</evidence>
<dbReference type="Pfam" id="PF18927">
    <property type="entry name" value="CrtO"/>
    <property type="match status" value="1"/>
</dbReference>
<proteinExistence type="inferred from homology"/>
<keyword evidence="5" id="KW-0732">Signal</keyword>
<evidence type="ECO:0000256" key="8">
    <source>
        <dbReference type="ARBA" id="ARBA00023315"/>
    </source>
</evidence>
<evidence type="ECO:0000256" key="2">
    <source>
        <dbReference type="ARBA" id="ARBA00022475"/>
    </source>
</evidence>
<accession>A0ABQ1Z5J7</accession>
<evidence type="ECO:0000256" key="6">
    <source>
        <dbReference type="ARBA" id="ARBA00022989"/>
    </source>
</evidence>
<organism evidence="14 15">
    <name type="scientific">Dyadobacter endophyticus</name>
    <dbReference type="NCBI Taxonomy" id="1749036"/>
    <lineage>
        <taxon>Bacteria</taxon>
        <taxon>Pseudomonadati</taxon>
        <taxon>Bacteroidota</taxon>
        <taxon>Cytophagia</taxon>
        <taxon>Cytophagales</taxon>
        <taxon>Spirosomataceae</taxon>
        <taxon>Dyadobacter</taxon>
    </lineage>
</organism>
<keyword evidence="4 13" id="KW-0812">Transmembrane</keyword>
<dbReference type="Proteomes" id="UP000600214">
    <property type="component" value="Unassembled WGS sequence"/>
</dbReference>
<evidence type="ECO:0000256" key="4">
    <source>
        <dbReference type="ARBA" id="ARBA00022692"/>
    </source>
</evidence>
<dbReference type="EMBL" id="BMIA01000004">
    <property type="protein sequence ID" value="GGH48667.1"/>
    <property type="molecule type" value="Genomic_DNA"/>
</dbReference>
<comment type="function">
    <text evidence="12">Catalyzes the acylation of glycosyl-4,4'-diaponeurosporenoate, i.e. the esterification of glucose at the C6'' position with the carboxyl group of the C(15) fatty acid 12-methyltetradecanoic acid, to yield staphyloxanthin. This is the last step in the biosynthesis of this orange pigment, present in most staphylococci strains.</text>
</comment>
<gene>
    <name evidence="14" type="ORF">GCM10007423_50040</name>
</gene>